<dbReference type="Proteomes" id="UP000276133">
    <property type="component" value="Unassembled WGS sequence"/>
</dbReference>
<sequence length="69" mass="8200">MDLYGMNWNGRMELKWIELWLEKSLHIYKSELICLELVRSLLGYSGRIMDYTGIKHILQISSSVFSQFN</sequence>
<comment type="caution">
    <text evidence="1">The sequence shown here is derived from an EMBL/GenBank/DDBJ whole genome shotgun (WGS) entry which is preliminary data.</text>
</comment>
<accession>A0A3M7Q8C4</accession>
<reference evidence="1 2" key="1">
    <citation type="journal article" date="2018" name="Sci. Rep.">
        <title>Genomic signatures of local adaptation to the degree of environmental predictability in rotifers.</title>
        <authorList>
            <person name="Franch-Gras L."/>
            <person name="Hahn C."/>
            <person name="Garcia-Roger E.M."/>
            <person name="Carmona M.J."/>
            <person name="Serra M."/>
            <person name="Gomez A."/>
        </authorList>
    </citation>
    <scope>NUCLEOTIDE SEQUENCE [LARGE SCALE GENOMIC DNA]</scope>
    <source>
        <strain evidence="1">HYR1</strain>
    </source>
</reference>
<evidence type="ECO:0000313" key="1">
    <source>
        <dbReference type="EMBL" id="RNA07660.1"/>
    </source>
</evidence>
<keyword evidence="2" id="KW-1185">Reference proteome</keyword>
<proteinExistence type="predicted"/>
<dbReference type="EMBL" id="REGN01006969">
    <property type="protein sequence ID" value="RNA07660.1"/>
    <property type="molecule type" value="Genomic_DNA"/>
</dbReference>
<organism evidence="1 2">
    <name type="scientific">Brachionus plicatilis</name>
    <name type="common">Marine rotifer</name>
    <name type="synonym">Brachionus muelleri</name>
    <dbReference type="NCBI Taxonomy" id="10195"/>
    <lineage>
        <taxon>Eukaryota</taxon>
        <taxon>Metazoa</taxon>
        <taxon>Spiralia</taxon>
        <taxon>Gnathifera</taxon>
        <taxon>Rotifera</taxon>
        <taxon>Eurotatoria</taxon>
        <taxon>Monogononta</taxon>
        <taxon>Pseudotrocha</taxon>
        <taxon>Ploima</taxon>
        <taxon>Brachionidae</taxon>
        <taxon>Brachionus</taxon>
    </lineage>
</organism>
<name>A0A3M7Q8C4_BRAPC</name>
<evidence type="ECO:0000313" key="2">
    <source>
        <dbReference type="Proteomes" id="UP000276133"/>
    </source>
</evidence>
<gene>
    <name evidence="1" type="ORF">BpHYR1_035764</name>
</gene>
<dbReference type="AlphaFoldDB" id="A0A3M7Q8C4"/>
<protein>
    <submittedName>
        <fullName evidence="1">Uncharacterized protein</fullName>
    </submittedName>
</protein>